<dbReference type="Proteomes" id="UP000323818">
    <property type="component" value="Segment"/>
</dbReference>
<dbReference type="EMBL" id="MN101228">
    <property type="protein sequence ID" value="QEG11318.1"/>
    <property type="molecule type" value="Genomic_DNA"/>
</dbReference>
<gene>
    <name evidence="1" type="ORF">KPN4_132</name>
</gene>
<evidence type="ECO:0000313" key="1">
    <source>
        <dbReference type="EMBL" id="QEG11318.1"/>
    </source>
</evidence>
<evidence type="ECO:0000313" key="2">
    <source>
        <dbReference type="Proteomes" id="UP000323818"/>
    </source>
</evidence>
<proteinExistence type="predicted"/>
<accession>A0A5B9NB62</accession>
<organism evidence="1 2">
    <name type="scientific">Klebsiella phage KPN4</name>
    <dbReference type="NCBI Taxonomy" id="2601622"/>
    <lineage>
        <taxon>Viruses</taxon>
        <taxon>Duplodnaviria</taxon>
        <taxon>Heunggongvirae</taxon>
        <taxon>Uroviricota</taxon>
        <taxon>Caudoviricetes</taxon>
        <taxon>Demerecviridae</taxon>
        <taxon>Sugarlandvirus</taxon>
        <taxon>Sugarlandvirus KPN4</taxon>
    </lineage>
</organism>
<protein>
    <submittedName>
        <fullName evidence="1">Uncharacterized protein</fullName>
    </submittedName>
</protein>
<sequence>MFDEISKVMHLNEMLTSATRVCVFSYYCDQTQEMYVEVHLITTNGGTHSREVIDFTDVGMIDSSTWGAEGEDPEESYLLRALVNTVRSLVKVKGTNKRMFKISVLEEFQDEAMRLQEMSNAAPLSEEDARRLIYGNRL</sequence>
<name>A0A5B9NB62_9CAUD</name>
<keyword evidence="2" id="KW-1185">Reference proteome</keyword>
<reference evidence="1 2" key="1">
    <citation type="submission" date="2019-06" db="EMBL/GenBank/DDBJ databases">
        <title>Comparative genomics of Klebsiella bacteriophages in the elucidation of host range specificity.</title>
        <authorList>
            <person name="Ku H."/>
            <person name="Brown T."/>
            <person name="Kabwe M."/>
            <person name="Chan H.T."/>
            <person name="Petrovski S."/>
            <person name="Tucci J."/>
        </authorList>
    </citation>
    <scope>NUCLEOTIDE SEQUENCE [LARGE SCALE GENOMIC DNA]</scope>
</reference>